<sequence>MATTTSIVLAFVLALFAARFDPSASQSLKASVSCLDCDHHFDYSGIEVAVKCDKAEKLSVVSTDSDGSFSVTELPVSSPASCLAKLVGGPSQLYVPKSNTVSRVIPTTTHKELNAYTLSTPLAFYTSRPATPKSQLGSSKNIDIPLPPEWGLAPSSYYVPFFPIIGIP</sequence>
<dbReference type="Gramene" id="Kaladp0550s0010.1.v1.1">
    <property type="protein sequence ID" value="Kaladp0550s0010.1.v1.1"/>
    <property type="gene ID" value="Kaladp0550s0010.v1.1"/>
</dbReference>
<dbReference type="Proteomes" id="UP000594263">
    <property type="component" value="Unplaced"/>
</dbReference>
<dbReference type="AlphaFoldDB" id="A0A7N0VEI2"/>
<keyword evidence="3" id="KW-1185">Reference proteome</keyword>
<protein>
    <recommendedName>
        <fullName evidence="4">Pollen Ole e 1 allergen and extensin family protein</fullName>
    </recommendedName>
</protein>
<feature type="chain" id="PRO_5029640349" description="Pollen Ole e 1 allergen and extensin family protein" evidence="1">
    <location>
        <begin position="26"/>
        <end position="168"/>
    </location>
</feature>
<accession>A0A7N0VEI2</accession>
<name>A0A7N0VEI2_KALFE</name>
<dbReference type="EnsemblPlants" id="Kaladp0550s0010.1.v1.1">
    <property type="protein sequence ID" value="Kaladp0550s0010.1.v1.1"/>
    <property type="gene ID" value="Kaladp0550s0010.v1.1"/>
</dbReference>
<evidence type="ECO:0008006" key="4">
    <source>
        <dbReference type="Google" id="ProtNLM"/>
    </source>
</evidence>
<dbReference type="OMA" id="VKCAGDG"/>
<feature type="signal peptide" evidence="1">
    <location>
        <begin position="1"/>
        <end position="25"/>
    </location>
</feature>
<evidence type="ECO:0000256" key="1">
    <source>
        <dbReference type="SAM" id="SignalP"/>
    </source>
</evidence>
<keyword evidence="1" id="KW-0732">Signal</keyword>
<proteinExistence type="predicted"/>
<organism evidence="2 3">
    <name type="scientific">Kalanchoe fedtschenkoi</name>
    <name type="common">Lavender scallops</name>
    <name type="synonym">South American air plant</name>
    <dbReference type="NCBI Taxonomy" id="63787"/>
    <lineage>
        <taxon>Eukaryota</taxon>
        <taxon>Viridiplantae</taxon>
        <taxon>Streptophyta</taxon>
        <taxon>Embryophyta</taxon>
        <taxon>Tracheophyta</taxon>
        <taxon>Spermatophyta</taxon>
        <taxon>Magnoliopsida</taxon>
        <taxon>eudicotyledons</taxon>
        <taxon>Gunneridae</taxon>
        <taxon>Pentapetalae</taxon>
        <taxon>Saxifragales</taxon>
        <taxon>Crassulaceae</taxon>
        <taxon>Kalanchoe</taxon>
    </lineage>
</organism>
<reference evidence="2" key="1">
    <citation type="submission" date="2021-01" db="UniProtKB">
        <authorList>
            <consortium name="EnsemblPlants"/>
        </authorList>
    </citation>
    <scope>IDENTIFICATION</scope>
</reference>
<evidence type="ECO:0000313" key="3">
    <source>
        <dbReference type="Proteomes" id="UP000594263"/>
    </source>
</evidence>
<evidence type="ECO:0000313" key="2">
    <source>
        <dbReference type="EnsemblPlants" id="Kaladp0550s0010.1.v1.1"/>
    </source>
</evidence>